<evidence type="ECO:0000256" key="1">
    <source>
        <dbReference type="ARBA" id="ARBA00004286"/>
    </source>
</evidence>
<protein>
    <recommendedName>
        <fullName evidence="4">Condensin complex subunit 2</fullName>
    </recommendedName>
</protein>
<dbReference type="GO" id="GO:0007076">
    <property type="term" value="P:mitotic chromosome condensation"/>
    <property type="evidence" value="ECO:0007669"/>
    <property type="project" value="InterPro"/>
</dbReference>
<dbReference type="Pfam" id="PF05786">
    <property type="entry name" value="Cnd2"/>
    <property type="match status" value="2"/>
</dbReference>
<gene>
    <name evidence="12" type="ORF">V9T40_003009</name>
</gene>
<feature type="region of interest" description="Disordered" evidence="11">
    <location>
        <begin position="153"/>
        <end position="180"/>
    </location>
</feature>
<keyword evidence="6" id="KW-0963">Cytoplasm</keyword>
<dbReference type="GO" id="GO:0000796">
    <property type="term" value="C:condensin complex"/>
    <property type="evidence" value="ECO:0007669"/>
    <property type="project" value="InterPro"/>
</dbReference>
<keyword evidence="5" id="KW-0158">Chromosome</keyword>
<comment type="similarity">
    <text evidence="3">Belongs to the CND2 (condensin subunit 2) family.</text>
</comment>
<sequence>MDIDDSPIVERRSRKIAPADLVVENVAPEDFNDDEEERNQLRIQEESNRRSHSIHSKRMSLADKSISDKNVSEHFRSCIQLAAENKITAKNAFNFKLIDLLYTMLKKKEEQFKNFSEVTSSLDAGVKIYSCRVDNVHADTMKMATSVSVASCEPNEDKSSAGDVNEGDLNRHERRRMNRKPKKFTLVTNVNQINRSSNVVEEGISQKILTNETLIMNNAIFDTNNVSWHLDTSLNFWKSIEHTSRSGETVSADLPDIPQDTVICKTFDHFKFGDEANNEDLNKRDEIFNAYEYEPVADTSSTDANDALPMDDDFETSEQITAEKAPEIAYFSKIMSSSDFVNDISQLISSEKSEYLYFNSQALNKTWRLRNMKHWNPFKKKKEPEERRSRAERKEKISFKDLSGLDVFDKGFGAATSMNVSASRDKLLLTPITHFSVNEFFRLKIWREMFVIPSKNINEDQPADLDETIKDYNYDNPHDSQNFIPEQYEDDYCDVENSVTSDVHEAIEKNTFIGDNLLEIPNKVSKIQLPYMVKDKSVNMKNLKARIWNKLETPTANILSQINKDSASFSNVCKVILVDESKKTDEELTVPILFNAILQLANDKCLYLFNPTENDVTDFMVTVSSSVQ</sequence>
<dbReference type="AlphaFoldDB" id="A0AAN9TUI9"/>
<dbReference type="Proteomes" id="UP001367676">
    <property type="component" value="Unassembled WGS sequence"/>
</dbReference>
<dbReference type="InterPro" id="IPR022816">
    <property type="entry name" value="Condensin_barren_su2"/>
</dbReference>
<evidence type="ECO:0000256" key="9">
    <source>
        <dbReference type="ARBA" id="ARBA00023067"/>
    </source>
</evidence>
<comment type="caution">
    <text evidence="12">The sequence shown here is derived from an EMBL/GenBank/DDBJ whole genome shotgun (WGS) entry which is preliminary data.</text>
</comment>
<evidence type="ECO:0000256" key="4">
    <source>
        <dbReference type="ARBA" id="ARBA00016065"/>
    </source>
</evidence>
<evidence type="ECO:0000313" key="12">
    <source>
        <dbReference type="EMBL" id="KAK7603010.1"/>
    </source>
</evidence>
<keyword evidence="9" id="KW-0226">DNA condensation</keyword>
<keyword evidence="8" id="KW-0498">Mitosis</keyword>
<evidence type="ECO:0000256" key="10">
    <source>
        <dbReference type="ARBA" id="ARBA00023306"/>
    </source>
</evidence>
<accession>A0AAN9TUI9</accession>
<name>A0AAN9TUI9_9HEMI</name>
<evidence type="ECO:0000256" key="2">
    <source>
        <dbReference type="ARBA" id="ARBA00004496"/>
    </source>
</evidence>
<evidence type="ECO:0000256" key="11">
    <source>
        <dbReference type="SAM" id="MobiDB-lite"/>
    </source>
</evidence>
<dbReference type="EMBL" id="JBBCAQ010000006">
    <property type="protein sequence ID" value="KAK7603010.1"/>
    <property type="molecule type" value="Genomic_DNA"/>
</dbReference>
<dbReference type="GO" id="GO:0051301">
    <property type="term" value="P:cell division"/>
    <property type="evidence" value="ECO:0007669"/>
    <property type="project" value="UniProtKB-KW"/>
</dbReference>
<keyword evidence="13" id="KW-1185">Reference proteome</keyword>
<evidence type="ECO:0000256" key="8">
    <source>
        <dbReference type="ARBA" id="ARBA00022776"/>
    </source>
</evidence>
<dbReference type="GO" id="GO:0005737">
    <property type="term" value="C:cytoplasm"/>
    <property type="evidence" value="ECO:0007669"/>
    <property type="project" value="UniProtKB-SubCell"/>
</dbReference>
<reference evidence="12 13" key="1">
    <citation type="submission" date="2024-03" db="EMBL/GenBank/DDBJ databases">
        <title>Adaptation during the transition from Ophiocordyceps entomopathogen to insect associate is accompanied by gene loss and intensified selection.</title>
        <authorList>
            <person name="Ward C.M."/>
            <person name="Onetto C.A."/>
            <person name="Borneman A.R."/>
        </authorList>
    </citation>
    <scope>NUCLEOTIDE SEQUENCE [LARGE SCALE GENOMIC DNA]</scope>
    <source>
        <strain evidence="12">AWRI1</strain>
        <tissue evidence="12">Single Adult Female</tissue>
    </source>
</reference>
<keyword evidence="7" id="KW-0132">Cell division</keyword>
<dbReference type="GO" id="GO:0003682">
    <property type="term" value="F:chromatin binding"/>
    <property type="evidence" value="ECO:0007669"/>
    <property type="project" value="TreeGrafter"/>
</dbReference>
<comment type="subcellular location">
    <subcellularLocation>
        <location evidence="1">Chromosome</location>
    </subcellularLocation>
    <subcellularLocation>
        <location evidence="2">Cytoplasm</location>
    </subcellularLocation>
</comment>
<dbReference type="PANTHER" id="PTHR13108:SF9">
    <property type="entry name" value="CONDENSIN COMPLEX SUBUNIT 2"/>
    <property type="match status" value="1"/>
</dbReference>
<evidence type="ECO:0000256" key="3">
    <source>
        <dbReference type="ARBA" id="ARBA00009471"/>
    </source>
</evidence>
<evidence type="ECO:0000313" key="13">
    <source>
        <dbReference type="Proteomes" id="UP001367676"/>
    </source>
</evidence>
<proteinExistence type="inferred from homology"/>
<evidence type="ECO:0000256" key="6">
    <source>
        <dbReference type="ARBA" id="ARBA00022490"/>
    </source>
</evidence>
<evidence type="ECO:0000256" key="5">
    <source>
        <dbReference type="ARBA" id="ARBA00022454"/>
    </source>
</evidence>
<dbReference type="PANTHER" id="PTHR13108">
    <property type="entry name" value="CONDENSIN COMPLEX SUBUNIT 2"/>
    <property type="match status" value="1"/>
</dbReference>
<evidence type="ECO:0000256" key="7">
    <source>
        <dbReference type="ARBA" id="ARBA00022618"/>
    </source>
</evidence>
<keyword evidence="10" id="KW-0131">Cell cycle</keyword>
<organism evidence="12 13">
    <name type="scientific">Parthenolecanium corni</name>
    <dbReference type="NCBI Taxonomy" id="536013"/>
    <lineage>
        <taxon>Eukaryota</taxon>
        <taxon>Metazoa</taxon>
        <taxon>Ecdysozoa</taxon>
        <taxon>Arthropoda</taxon>
        <taxon>Hexapoda</taxon>
        <taxon>Insecta</taxon>
        <taxon>Pterygota</taxon>
        <taxon>Neoptera</taxon>
        <taxon>Paraneoptera</taxon>
        <taxon>Hemiptera</taxon>
        <taxon>Sternorrhyncha</taxon>
        <taxon>Coccoidea</taxon>
        <taxon>Coccidae</taxon>
        <taxon>Parthenolecanium</taxon>
    </lineage>
</organism>